<dbReference type="GO" id="GO:0005242">
    <property type="term" value="F:inward rectifier potassium channel activity"/>
    <property type="evidence" value="ECO:0007669"/>
    <property type="project" value="InterPro"/>
</dbReference>
<keyword evidence="6 11" id="KW-0630">Potassium</keyword>
<gene>
    <name evidence="16" type="ORF">MGAL_10B048498</name>
</gene>
<proteinExistence type="inferred from homology"/>
<dbReference type="Gene3D" id="2.60.40.1400">
    <property type="entry name" value="G protein-activated inward rectifier potassium channel 1"/>
    <property type="match status" value="1"/>
</dbReference>
<feature type="domain" description="Inward rectifier potassium channel C-terminal" evidence="15">
    <location>
        <begin position="212"/>
        <end position="381"/>
    </location>
</feature>
<evidence type="ECO:0000256" key="3">
    <source>
        <dbReference type="ARBA" id="ARBA00022538"/>
    </source>
</evidence>
<keyword evidence="5 11" id="KW-0851">Voltage-gated channel</keyword>
<comment type="similarity">
    <text evidence="11">Belongs to the inward rectifier-type potassium channel (TC 1.A.2.1) family.</text>
</comment>
<evidence type="ECO:0000256" key="13">
    <source>
        <dbReference type="SAM" id="Phobius"/>
    </source>
</evidence>
<dbReference type="InterPro" id="IPR014756">
    <property type="entry name" value="Ig_E-set"/>
</dbReference>
<keyword evidence="8 11" id="KW-0406">Ion transport</keyword>
<dbReference type="InterPro" id="IPR041647">
    <property type="entry name" value="IRK_C"/>
</dbReference>
<dbReference type="AlphaFoldDB" id="A0A8B6BGX9"/>
<dbReference type="PANTHER" id="PTHR11767">
    <property type="entry name" value="INWARD RECTIFIER POTASSIUM CHANNEL"/>
    <property type="match status" value="1"/>
</dbReference>
<evidence type="ECO:0000256" key="12">
    <source>
        <dbReference type="SAM" id="MobiDB-lite"/>
    </source>
</evidence>
<feature type="transmembrane region" description="Helical" evidence="13">
    <location>
        <begin position="177"/>
        <end position="200"/>
    </location>
</feature>
<comment type="subcellular location">
    <subcellularLocation>
        <location evidence="1 11">Membrane</location>
        <topology evidence="1 11">Multi-pass membrane protein</topology>
    </subcellularLocation>
</comment>
<evidence type="ECO:0000256" key="1">
    <source>
        <dbReference type="ARBA" id="ARBA00004141"/>
    </source>
</evidence>
<keyword evidence="9 13" id="KW-0472">Membrane</keyword>
<dbReference type="PANTHER" id="PTHR11767:SF102">
    <property type="entry name" value="INWARDLY RECTIFYING POTASSIUM CHANNEL 1, ISOFORM F"/>
    <property type="match status" value="1"/>
</dbReference>
<dbReference type="GO" id="GO:0005886">
    <property type="term" value="C:plasma membrane"/>
    <property type="evidence" value="ECO:0007669"/>
    <property type="project" value="TreeGrafter"/>
</dbReference>
<evidence type="ECO:0000256" key="7">
    <source>
        <dbReference type="ARBA" id="ARBA00022989"/>
    </source>
</evidence>
<dbReference type="Pfam" id="PF17655">
    <property type="entry name" value="IRK_C"/>
    <property type="match status" value="1"/>
</dbReference>
<feature type="region of interest" description="Disordered" evidence="12">
    <location>
        <begin position="1"/>
        <end position="28"/>
    </location>
</feature>
<evidence type="ECO:0000256" key="8">
    <source>
        <dbReference type="ARBA" id="ARBA00023065"/>
    </source>
</evidence>
<dbReference type="Proteomes" id="UP000596742">
    <property type="component" value="Unassembled WGS sequence"/>
</dbReference>
<reference evidence="16" key="1">
    <citation type="submission" date="2018-11" db="EMBL/GenBank/DDBJ databases">
        <authorList>
            <person name="Alioto T."/>
            <person name="Alioto T."/>
        </authorList>
    </citation>
    <scope>NUCLEOTIDE SEQUENCE</scope>
</reference>
<feature type="domain" description="Potassium channel inwardly rectifying transmembrane" evidence="14">
    <location>
        <begin position="64"/>
        <end position="205"/>
    </location>
</feature>
<dbReference type="Pfam" id="PF01007">
    <property type="entry name" value="IRK"/>
    <property type="match status" value="1"/>
</dbReference>
<evidence type="ECO:0000256" key="5">
    <source>
        <dbReference type="ARBA" id="ARBA00022882"/>
    </source>
</evidence>
<dbReference type="SUPFAM" id="SSF81296">
    <property type="entry name" value="E set domains"/>
    <property type="match status" value="1"/>
</dbReference>
<dbReference type="GO" id="GO:0034765">
    <property type="term" value="P:regulation of monoatomic ion transmembrane transport"/>
    <property type="evidence" value="ECO:0007669"/>
    <property type="project" value="TreeGrafter"/>
</dbReference>
<keyword evidence="17" id="KW-1185">Reference proteome</keyword>
<keyword evidence="10 11" id="KW-0407">Ion channel</keyword>
<dbReference type="SUPFAM" id="SSF81324">
    <property type="entry name" value="Voltage-gated potassium channels"/>
    <property type="match status" value="1"/>
</dbReference>
<keyword evidence="4 11" id="KW-0812">Transmembrane</keyword>
<keyword evidence="3 11" id="KW-0633">Potassium transport</keyword>
<evidence type="ECO:0000256" key="2">
    <source>
        <dbReference type="ARBA" id="ARBA00022448"/>
    </source>
</evidence>
<dbReference type="InterPro" id="IPR040445">
    <property type="entry name" value="Kir_TM"/>
</dbReference>
<dbReference type="Gene3D" id="1.10.287.70">
    <property type="match status" value="1"/>
</dbReference>
<name>A0A8B6BGX9_MYTGA</name>
<evidence type="ECO:0000313" key="16">
    <source>
        <dbReference type="EMBL" id="VDH90546.1"/>
    </source>
</evidence>
<evidence type="ECO:0000256" key="6">
    <source>
        <dbReference type="ARBA" id="ARBA00022958"/>
    </source>
</evidence>
<keyword evidence="2 11" id="KW-0813">Transport</keyword>
<feature type="transmembrane region" description="Helical" evidence="13">
    <location>
        <begin position="100"/>
        <end position="123"/>
    </location>
</feature>
<evidence type="ECO:0000256" key="4">
    <source>
        <dbReference type="ARBA" id="ARBA00022692"/>
    </source>
</evidence>
<organism evidence="16 17">
    <name type="scientific">Mytilus galloprovincialis</name>
    <name type="common">Mediterranean mussel</name>
    <dbReference type="NCBI Taxonomy" id="29158"/>
    <lineage>
        <taxon>Eukaryota</taxon>
        <taxon>Metazoa</taxon>
        <taxon>Spiralia</taxon>
        <taxon>Lophotrochozoa</taxon>
        <taxon>Mollusca</taxon>
        <taxon>Bivalvia</taxon>
        <taxon>Autobranchia</taxon>
        <taxon>Pteriomorphia</taxon>
        <taxon>Mytilida</taxon>
        <taxon>Mytiloidea</taxon>
        <taxon>Mytilidae</taxon>
        <taxon>Mytilinae</taxon>
        <taxon>Mytilus</taxon>
    </lineage>
</organism>
<evidence type="ECO:0000256" key="11">
    <source>
        <dbReference type="RuleBase" id="RU003822"/>
    </source>
</evidence>
<protein>
    <submittedName>
        <fullName evidence="16">Uncharacterized protein</fullName>
    </submittedName>
</protein>
<dbReference type="GO" id="GO:0034702">
    <property type="term" value="C:monoatomic ion channel complex"/>
    <property type="evidence" value="ECO:0007669"/>
    <property type="project" value="UniProtKB-KW"/>
</dbReference>
<dbReference type="PRINTS" id="PR01320">
    <property type="entry name" value="KIRCHANNEL"/>
</dbReference>
<dbReference type="InterPro" id="IPR013518">
    <property type="entry name" value="K_chnl_inward-rec_Kir_cyto"/>
</dbReference>
<evidence type="ECO:0000313" key="17">
    <source>
        <dbReference type="Proteomes" id="UP000596742"/>
    </source>
</evidence>
<evidence type="ECO:0000259" key="14">
    <source>
        <dbReference type="Pfam" id="PF01007"/>
    </source>
</evidence>
<comment type="caution">
    <text evidence="16">The sequence shown here is derived from an EMBL/GenBank/DDBJ whole genome shotgun (WGS) entry which is preliminary data.</text>
</comment>
<feature type="compositionally biased region" description="Basic and acidic residues" evidence="12">
    <location>
        <begin position="1"/>
        <end position="13"/>
    </location>
</feature>
<dbReference type="OrthoDB" id="273257at2759"/>
<evidence type="ECO:0000259" key="15">
    <source>
        <dbReference type="Pfam" id="PF17655"/>
    </source>
</evidence>
<keyword evidence="7 13" id="KW-1133">Transmembrane helix</keyword>
<dbReference type="GO" id="GO:1990573">
    <property type="term" value="P:potassium ion import across plasma membrane"/>
    <property type="evidence" value="ECO:0007669"/>
    <property type="project" value="TreeGrafter"/>
</dbReference>
<sequence length="420" mass="48287">MASDKKQLPKNGDETTETTYDFDPKTGVTMKRRPSVKTVEFPGESKDSSTKMRNGYQLGRPSLVKKTGQYRVGYRGIKGSKRKGYFRDLYQTLIDIKWRWATLIFCLTFFFVYLMFAIFWYLLSYSHGDFDNLDNPAWSPCVIRMKGFADALLFSIETQTTIGYGTFYPDTKCGGSIPLVFIQITIGFLLETLLVGFILVKVARPKYRRYTLMFSDTMCICVEDGELCLQIRVGDIRKSHLIDASVYGIYVGEKISEEGFVYPLYQKQMEFEVNGMDDRMFLMWPMVISHKINEDSPLYDMQFEEMLANTFEIIIVLEGTIESTGEICQARTSYSSKDIQWGCRFSNLMDFDLETGQWRADFALFNQVDPSPTPKCSGKESAVIYRGTGIFGQEKAENLTRKAVSHYDIRLEKTPENFAI</sequence>
<evidence type="ECO:0000256" key="9">
    <source>
        <dbReference type="ARBA" id="ARBA00023136"/>
    </source>
</evidence>
<dbReference type="InterPro" id="IPR016449">
    <property type="entry name" value="K_chnl_inward-rec_Kir"/>
</dbReference>
<accession>A0A8B6BGX9</accession>
<evidence type="ECO:0000256" key="10">
    <source>
        <dbReference type="ARBA" id="ARBA00023303"/>
    </source>
</evidence>
<dbReference type="EMBL" id="UYJE01000143">
    <property type="protein sequence ID" value="VDH90546.1"/>
    <property type="molecule type" value="Genomic_DNA"/>
</dbReference>